<dbReference type="EMBL" id="JANYMP010000002">
    <property type="protein sequence ID" value="MCS7476389.1"/>
    <property type="molecule type" value="Genomic_DNA"/>
</dbReference>
<sequence>MWNLGIRLWAAWRFALFLALVAAVLFVVYQVDGMGKIFGWTVALSGLGTVAVFFTLRDFVRREINHRIGGRL</sequence>
<dbReference type="RefSeq" id="WP_259621888.1">
    <property type="nucleotide sequence ID" value="NZ_JANYMP010000002.1"/>
</dbReference>
<comment type="caution">
    <text evidence="2">The sequence shown here is derived from an EMBL/GenBank/DDBJ whole genome shotgun (WGS) entry which is preliminary data.</text>
</comment>
<reference evidence="2" key="1">
    <citation type="submission" date="2022-08" db="EMBL/GenBank/DDBJ databases">
        <authorList>
            <person name="Tistechok S."/>
            <person name="Samborskyy M."/>
            <person name="Roman I."/>
        </authorList>
    </citation>
    <scope>NUCLEOTIDE SEQUENCE</scope>
    <source>
        <strain evidence="2">DSM 103496</strain>
    </source>
</reference>
<dbReference type="Proteomes" id="UP001141259">
    <property type="component" value="Unassembled WGS sequence"/>
</dbReference>
<evidence type="ECO:0000313" key="3">
    <source>
        <dbReference type="Proteomes" id="UP001141259"/>
    </source>
</evidence>
<dbReference type="AlphaFoldDB" id="A0A9X2VHA0"/>
<keyword evidence="1" id="KW-0812">Transmembrane</keyword>
<proteinExistence type="predicted"/>
<keyword evidence="3" id="KW-1185">Reference proteome</keyword>
<feature type="transmembrane region" description="Helical" evidence="1">
    <location>
        <begin position="12"/>
        <end position="31"/>
    </location>
</feature>
<evidence type="ECO:0000256" key="1">
    <source>
        <dbReference type="SAM" id="Phobius"/>
    </source>
</evidence>
<organism evidence="2 3">
    <name type="scientific">Umezawaea endophytica</name>
    <dbReference type="NCBI Taxonomy" id="1654476"/>
    <lineage>
        <taxon>Bacteria</taxon>
        <taxon>Bacillati</taxon>
        <taxon>Actinomycetota</taxon>
        <taxon>Actinomycetes</taxon>
        <taxon>Pseudonocardiales</taxon>
        <taxon>Pseudonocardiaceae</taxon>
        <taxon>Umezawaea</taxon>
    </lineage>
</organism>
<gene>
    <name evidence="2" type="ORF">NZH93_05955</name>
</gene>
<keyword evidence="1" id="KW-1133">Transmembrane helix</keyword>
<evidence type="ECO:0000313" key="2">
    <source>
        <dbReference type="EMBL" id="MCS7476389.1"/>
    </source>
</evidence>
<keyword evidence="1" id="KW-0472">Membrane</keyword>
<accession>A0A9X2VHA0</accession>
<feature type="transmembrane region" description="Helical" evidence="1">
    <location>
        <begin position="37"/>
        <end position="56"/>
    </location>
</feature>
<protein>
    <submittedName>
        <fullName evidence="2">Uncharacterized protein</fullName>
    </submittedName>
</protein>
<name>A0A9X2VHA0_9PSEU</name>